<proteinExistence type="predicted"/>
<keyword evidence="3" id="KW-1185">Reference proteome</keyword>
<evidence type="ECO:0000259" key="1">
    <source>
        <dbReference type="Pfam" id="PF14291"/>
    </source>
</evidence>
<dbReference type="Proteomes" id="UP001177003">
    <property type="component" value="Chromosome 6"/>
</dbReference>
<sequence>MKQDKIGSFFGRTSINKSSVGESSKRTCSNDLCLKDPLKDHVLLINHFLQFLIDVSKKEQMTIVLRYVDNLEVVKERFIGVVHMKYTSSLTLKAVIDEVKGQGYNGARNMRGAFNGLKALINDLVHFVHCFAHQLQLDIVGVAKKHDGVEDIFEKLSLVVNVDNSDNEVFKRHGAGLLNFIEGC</sequence>
<name>A0AA36ECB6_LACSI</name>
<feature type="domain" description="DUF4371" evidence="1">
    <location>
        <begin position="53"/>
        <end position="116"/>
    </location>
</feature>
<dbReference type="PANTHER" id="PTHR11697">
    <property type="entry name" value="GENERAL TRANSCRIPTION FACTOR 2-RELATED ZINC FINGER PROTEIN"/>
    <property type="match status" value="1"/>
</dbReference>
<organism evidence="2 3">
    <name type="scientific">Lactuca saligna</name>
    <name type="common">Willowleaf lettuce</name>
    <dbReference type="NCBI Taxonomy" id="75948"/>
    <lineage>
        <taxon>Eukaryota</taxon>
        <taxon>Viridiplantae</taxon>
        <taxon>Streptophyta</taxon>
        <taxon>Embryophyta</taxon>
        <taxon>Tracheophyta</taxon>
        <taxon>Spermatophyta</taxon>
        <taxon>Magnoliopsida</taxon>
        <taxon>eudicotyledons</taxon>
        <taxon>Gunneridae</taxon>
        <taxon>Pentapetalae</taxon>
        <taxon>asterids</taxon>
        <taxon>campanulids</taxon>
        <taxon>Asterales</taxon>
        <taxon>Asteraceae</taxon>
        <taxon>Cichorioideae</taxon>
        <taxon>Cichorieae</taxon>
        <taxon>Lactucinae</taxon>
        <taxon>Lactuca</taxon>
    </lineage>
</organism>
<evidence type="ECO:0000313" key="2">
    <source>
        <dbReference type="EMBL" id="CAI9290277.1"/>
    </source>
</evidence>
<gene>
    <name evidence="2" type="ORF">LSALG_LOCUS29477</name>
</gene>
<dbReference type="InterPro" id="IPR055298">
    <property type="entry name" value="AtLOH3-like"/>
</dbReference>
<protein>
    <recommendedName>
        <fullName evidence="1">DUF4371 domain-containing protein</fullName>
    </recommendedName>
</protein>
<dbReference type="Pfam" id="PF14291">
    <property type="entry name" value="DUF4371"/>
    <property type="match status" value="1"/>
</dbReference>
<accession>A0AA36ECB6</accession>
<dbReference type="AlphaFoldDB" id="A0AA36ECB6"/>
<dbReference type="PANTHER" id="PTHR11697:SF230">
    <property type="entry name" value="ZINC FINGER, MYM DOMAIN CONTAINING 1"/>
    <property type="match status" value="1"/>
</dbReference>
<dbReference type="EMBL" id="OX465082">
    <property type="protein sequence ID" value="CAI9290277.1"/>
    <property type="molecule type" value="Genomic_DNA"/>
</dbReference>
<evidence type="ECO:0000313" key="3">
    <source>
        <dbReference type="Proteomes" id="UP001177003"/>
    </source>
</evidence>
<reference evidence="2" key="1">
    <citation type="submission" date="2023-04" db="EMBL/GenBank/DDBJ databases">
        <authorList>
            <person name="Vijverberg K."/>
            <person name="Xiong W."/>
            <person name="Schranz E."/>
        </authorList>
    </citation>
    <scope>NUCLEOTIDE SEQUENCE</scope>
</reference>
<dbReference type="InterPro" id="IPR025398">
    <property type="entry name" value="DUF4371"/>
</dbReference>